<evidence type="ECO:0000313" key="1">
    <source>
        <dbReference type="EMBL" id="MCC4211708.1"/>
    </source>
</evidence>
<sequence>MQINEKLKEVYANLPRGSKKLIVEESGLSHKTVYNFLNGEDCSFKTFIQMNKAIIKVRKKIQASIEECENNLNG</sequence>
<dbReference type="Proteomes" id="UP001197770">
    <property type="component" value="Unassembled WGS sequence"/>
</dbReference>
<dbReference type="RefSeq" id="WP_228228818.1">
    <property type="nucleotide sequence ID" value="NZ_JAJGMW010000003.1"/>
</dbReference>
<evidence type="ECO:0000313" key="2">
    <source>
        <dbReference type="Proteomes" id="UP001197770"/>
    </source>
</evidence>
<name>A0ABS8GQC5_9FLAO</name>
<evidence type="ECO:0008006" key="3">
    <source>
        <dbReference type="Google" id="ProtNLM"/>
    </source>
</evidence>
<comment type="caution">
    <text evidence="1">The sequence shown here is derived from an EMBL/GenBank/DDBJ whole genome shotgun (WGS) entry which is preliminary data.</text>
</comment>
<gene>
    <name evidence="1" type="ORF">LLW17_03175</name>
</gene>
<proteinExistence type="predicted"/>
<reference evidence="1 2" key="1">
    <citation type="submission" date="2021-11" db="EMBL/GenBank/DDBJ databases">
        <title>Seasonal and diel survey of microbial diversity of the Tyrrhenian coast.</title>
        <authorList>
            <person name="Gattoni G."/>
            <person name="Corral P."/>
        </authorList>
    </citation>
    <scope>NUCLEOTIDE SEQUENCE [LARGE SCALE GENOMIC DNA]</scope>
    <source>
        <strain evidence="1 2">Mr9</strain>
    </source>
</reference>
<protein>
    <recommendedName>
        <fullName evidence="3">XRE family transcriptional regulator</fullName>
    </recommendedName>
</protein>
<keyword evidence="2" id="KW-1185">Reference proteome</keyword>
<accession>A0ABS8GQC5</accession>
<dbReference type="EMBL" id="JAJGMW010000003">
    <property type="protein sequence ID" value="MCC4211708.1"/>
    <property type="molecule type" value="Genomic_DNA"/>
</dbReference>
<organism evidence="1 2">
    <name type="scientific">Leeuwenhoekiella parthenopeia</name>
    <dbReference type="NCBI Taxonomy" id="2890320"/>
    <lineage>
        <taxon>Bacteria</taxon>
        <taxon>Pseudomonadati</taxon>
        <taxon>Bacteroidota</taxon>
        <taxon>Flavobacteriia</taxon>
        <taxon>Flavobacteriales</taxon>
        <taxon>Flavobacteriaceae</taxon>
        <taxon>Leeuwenhoekiella</taxon>
    </lineage>
</organism>